<accession>A0ABY8MJM2</accession>
<dbReference type="EMBL" id="CP123443">
    <property type="protein sequence ID" value="WGK70053.1"/>
    <property type="molecule type" value="Genomic_DNA"/>
</dbReference>
<name>A0ABY8MJM2_9SPIO</name>
<feature type="region of interest" description="Disordered" evidence="9">
    <location>
        <begin position="701"/>
        <end position="721"/>
    </location>
</feature>
<evidence type="ECO:0000256" key="8">
    <source>
        <dbReference type="ARBA" id="ARBA00034005"/>
    </source>
</evidence>
<comment type="function">
    <text evidence="1">DNA ligase that catalyzes the formation of phosphodiester linkages between 5'-phosphoryl and 3'-hydroxyl groups in double-stranded DNA using NAD as a coenzyme and as the energy source for the reaction. It is essential for DNA replication and repair of damaged DNA.</text>
</comment>
<evidence type="ECO:0000256" key="3">
    <source>
        <dbReference type="ARBA" id="ARBA00022598"/>
    </source>
</evidence>
<dbReference type="Gene3D" id="2.40.50.140">
    <property type="entry name" value="Nucleic acid-binding proteins"/>
    <property type="match status" value="1"/>
</dbReference>
<keyword evidence="12" id="KW-1185">Reference proteome</keyword>
<dbReference type="RefSeq" id="WP_326928259.1">
    <property type="nucleotide sequence ID" value="NZ_CP123443.1"/>
</dbReference>
<evidence type="ECO:0000256" key="7">
    <source>
        <dbReference type="ARBA" id="ARBA00023204"/>
    </source>
</evidence>
<dbReference type="Proteomes" id="UP001228690">
    <property type="component" value="Chromosome"/>
</dbReference>
<dbReference type="InterPro" id="IPR012340">
    <property type="entry name" value="NA-bd_OB-fold"/>
</dbReference>
<feature type="domain" description="NAD-dependent DNA ligase N-terminal" evidence="10">
    <location>
        <begin position="48"/>
        <end position="534"/>
    </location>
</feature>
<dbReference type="InterPro" id="IPR001357">
    <property type="entry name" value="BRCT_dom"/>
</dbReference>
<keyword evidence="6" id="KW-0520">NAD</keyword>
<dbReference type="Gene3D" id="3.40.50.10190">
    <property type="entry name" value="BRCT domain"/>
    <property type="match status" value="1"/>
</dbReference>
<dbReference type="SMART" id="SM00532">
    <property type="entry name" value="LIGANc"/>
    <property type="match status" value="1"/>
</dbReference>
<protein>
    <recommendedName>
        <fullName evidence="2">DNA ligase (NAD(+))</fullName>
        <ecNumber evidence="2">6.5.1.2</ecNumber>
    </recommendedName>
</protein>
<dbReference type="InterPro" id="IPR013840">
    <property type="entry name" value="DNAligase_N"/>
</dbReference>
<gene>
    <name evidence="11" type="ORF">P0082_04115</name>
</gene>
<dbReference type="Pfam" id="PF12738">
    <property type="entry name" value="PTCB-BRCT"/>
    <property type="match status" value="1"/>
</dbReference>
<keyword evidence="3" id="KW-0436">Ligase</keyword>
<evidence type="ECO:0000313" key="11">
    <source>
        <dbReference type="EMBL" id="WGK70053.1"/>
    </source>
</evidence>
<evidence type="ECO:0000259" key="10">
    <source>
        <dbReference type="SMART" id="SM00532"/>
    </source>
</evidence>
<keyword evidence="4" id="KW-0235">DNA replication</keyword>
<dbReference type="Gene3D" id="1.10.150.20">
    <property type="entry name" value="5' to 3' exonuclease, C-terminal subdomain"/>
    <property type="match status" value="1"/>
</dbReference>
<evidence type="ECO:0000256" key="2">
    <source>
        <dbReference type="ARBA" id="ARBA00012722"/>
    </source>
</evidence>
<dbReference type="Gene3D" id="3.30.470.30">
    <property type="entry name" value="DNA ligase/mRNA capping enzyme"/>
    <property type="match status" value="1"/>
</dbReference>
<dbReference type="SUPFAM" id="SSF56091">
    <property type="entry name" value="DNA ligase/mRNA capping enzyme, catalytic domain"/>
    <property type="match status" value="1"/>
</dbReference>
<evidence type="ECO:0000313" key="12">
    <source>
        <dbReference type="Proteomes" id="UP001228690"/>
    </source>
</evidence>
<reference evidence="11 12" key="1">
    <citation type="submission" date="2023-04" db="EMBL/GenBank/DDBJ databases">
        <title>Spirochaete genome identified in red abalone sample constitutes a novel genus.</title>
        <authorList>
            <person name="Sharma S.P."/>
            <person name="Purcell C.M."/>
            <person name="Hyde J.R."/>
            <person name="Severin A.J."/>
        </authorList>
    </citation>
    <scope>NUCLEOTIDE SEQUENCE [LARGE SCALE GENOMIC DNA]</scope>
    <source>
        <strain evidence="11 12">SP-2023</strain>
    </source>
</reference>
<dbReference type="SUPFAM" id="SSF50249">
    <property type="entry name" value="Nucleic acid-binding proteins"/>
    <property type="match status" value="1"/>
</dbReference>
<dbReference type="InterPro" id="IPR010994">
    <property type="entry name" value="RuvA_2-like"/>
</dbReference>
<evidence type="ECO:0000256" key="4">
    <source>
        <dbReference type="ARBA" id="ARBA00022705"/>
    </source>
</evidence>
<evidence type="ECO:0000256" key="5">
    <source>
        <dbReference type="ARBA" id="ARBA00022763"/>
    </source>
</evidence>
<dbReference type="InterPro" id="IPR004150">
    <property type="entry name" value="NAD_DNA_ligase_OB"/>
</dbReference>
<proteinExistence type="predicted"/>
<dbReference type="InterPro" id="IPR013839">
    <property type="entry name" value="DNAligase_adenylation"/>
</dbReference>
<evidence type="ECO:0000256" key="9">
    <source>
        <dbReference type="SAM" id="MobiDB-lite"/>
    </source>
</evidence>
<dbReference type="SUPFAM" id="SSF52113">
    <property type="entry name" value="BRCT domain"/>
    <property type="match status" value="1"/>
</dbReference>
<comment type="catalytic activity">
    <reaction evidence="8">
        <text>NAD(+) + (deoxyribonucleotide)n-3'-hydroxyl + 5'-phospho-(deoxyribonucleotide)m = (deoxyribonucleotide)n+m + AMP + beta-nicotinamide D-nucleotide.</text>
        <dbReference type="EC" id="6.5.1.2"/>
    </reaction>
</comment>
<dbReference type="EC" id="6.5.1.2" evidence="2"/>
<keyword evidence="7" id="KW-0234">DNA repair</keyword>
<dbReference type="Gene3D" id="1.10.287.610">
    <property type="entry name" value="Helix hairpin bin"/>
    <property type="match status" value="1"/>
</dbReference>
<organism evidence="11 12">
    <name type="scientific">Candidatus Haliotispira prima</name>
    <dbReference type="NCBI Taxonomy" id="3034016"/>
    <lineage>
        <taxon>Bacteria</taxon>
        <taxon>Pseudomonadati</taxon>
        <taxon>Spirochaetota</taxon>
        <taxon>Spirochaetia</taxon>
        <taxon>Spirochaetales</taxon>
        <taxon>Spirochaetaceae</taxon>
        <taxon>Candidatus Haliotispira</taxon>
    </lineage>
</organism>
<dbReference type="Pfam" id="PF01653">
    <property type="entry name" value="DNA_ligase_aden"/>
    <property type="match status" value="1"/>
</dbReference>
<sequence length="897" mass="101232">MSVSEGEKSSRGWLIEPEPEGSRREFFQGSLQESQESQGSDVETEAEAMQVRVKERVQLLSRARQTYYNGSEPFFSDAEFDRLEEELSEWQPDHPYFRAVGPPVETGILAEGRSTEKVKHEVAMLSMDKAKEVAGVEAWFRRLLDNCPDLSPDAQLCVQPKIDGISASCCYRNGKLEYIATRGDGRQGQNVSHIAPFVADIPKEIDISLWPAGVQVPGVGEGRLPDFEVRGELYVPKDTKSDIKSDAESDSGGDARPLRNICAGLINRKEQFVSEKHQDSKEEMRRLRFIAYQCPRQRLDSSEYGQIERLAELGFHTVKPKLCRIPEIKAYAQLYLNELRQSWRYETDGLIICLDDSHLFETIDSLWLVSHHHHYTIALKPPAESGTTLLRQVRWQLGRQGRLSPVAEFLPLTLTSAVIERATLHNYANVKRLNIQRGDVLEIERAGDVIPYVRNNFGNIAEFRESGSPALPVSLKEAERLVTEWVEGDGHSVIPLECPSCGGSLSEKGVDLLCLRYDCPGQVIQRVLFWVRQAGMEQIAEQSIRQLYEEKKLRGLQDLYLLEEQDLRRIPGYADKKIANFLRELENSRHLNIHQLVERLGIPLVQQKSLQKLGELRRKSRWANFLQASTKELEKEEHQGLASAKDSEPEKLRAKLLEVMSRSLPSVLSDWGGRNWASASGQELAGQYSSRLLEALCQAVPNASESENTPKPGDDAEPGDTEEPLLYLWRLWGLKTGRSKIEKRGFAVWESLLLEVEPDYLELRQAEDFCRFCEPESRYSIIGSLNQWLAREENQVLLEELLPLLDIRSLPGIAETGKKEDCGPKVVCMTGSGPMPRKQLQEKLEAAGYTVCSALTKTTDILLCSDPGAGGSKLRKAAEWGTSIHSYEEFLQGPEFA</sequence>
<dbReference type="Pfam" id="PF03120">
    <property type="entry name" value="OB_DNA_ligase"/>
    <property type="match status" value="1"/>
</dbReference>
<feature type="compositionally biased region" description="Basic and acidic residues" evidence="9">
    <location>
        <begin position="1"/>
        <end position="10"/>
    </location>
</feature>
<feature type="region of interest" description="Disordered" evidence="9">
    <location>
        <begin position="1"/>
        <end position="23"/>
    </location>
</feature>
<dbReference type="InterPro" id="IPR036420">
    <property type="entry name" value="BRCT_dom_sf"/>
</dbReference>
<evidence type="ECO:0000256" key="6">
    <source>
        <dbReference type="ARBA" id="ARBA00023027"/>
    </source>
</evidence>
<evidence type="ECO:0000256" key="1">
    <source>
        <dbReference type="ARBA" id="ARBA00004067"/>
    </source>
</evidence>
<dbReference type="SUPFAM" id="SSF47781">
    <property type="entry name" value="RuvA domain 2-like"/>
    <property type="match status" value="1"/>
</dbReference>
<keyword evidence="5" id="KW-0227">DNA damage</keyword>